<dbReference type="SUPFAM" id="SSF52266">
    <property type="entry name" value="SGNH hydrolase"/>
    <property type="match status" value="1"/>
</dbReference>
<dbReference type="Pfam" id="PF00657">
    <property type="entry name" value="Lipase_GDSL"/>
    <property type="match status" value="1"/>
</dbReference>
<feature type="domain" description="Pectate disaccharide-lyase-like N-terminal" evidence="4">
    <location>
        <begin position="360"/>
        <end position="414"/>
    </location>
</feature>
<dbReference type="InterPro" id="IPR037459">
    <property type="entry name" value="RhgT-like"/>
</dbReference>
<evidence type="ECO:0000259" key="4">
    <source>
        <dbReference type="Pfam" id="PF25849"/>
    </source>
</evidence>
<evidence type="ECO:0000256" key="3">
    <source>
        <dbReference type="SAM" id="SignalP"/>
    </source>
</evidence>
<reference evidence="5 6" key="1">
    <citation type="submission" date="2020-08" db="EMBL/GenBank/DDBJ databases">
        <title>Genomic Encyclopedia of Type Strains, Phase IV (KMG-IV): sequencing the most valuable type-strain genomes for metagenomic binning, comparative biology and taxonomic classification.</title>
        <authorList>
            <person name="Goeker M."/>
        </authorList>
    </citation>
    <scope>NUCLEOTIDE SEQUENCE [LARGE SCALE GENOMIC DNA]</scope>
    <source>
        <strain evidence="5 6">DSM 103462</strain>
    </source>
</reference>
<comment type="caution">
    <text evidence="5">The sequence shown here is derived from an EMBL/GenBank/DDBJ whole genome shotgun (WGS) entry which is preliminary data.</text>
</comment>
<dbReference type="Proteomes" id="UP000518887">
    <property type="component" value="Unassembled WGS sequence"/>
</dbReference>
<gene>
    <name evidence="5" type="ORF">HNP76_000471</name>
</gene>
<dbReference type="PANTHER" id="PTHR43695">
    <property type="entry name" value="PUTATIVE (AFU_ORTHOLOGUE AFUA_2G17250)-RELATED"/>
    <property type="match status" value="1"/>
</dbReference>
<keyword evidence="2" id="KW-0378">Hydrolase</keyword>
<keyword evidence="3" id="KW-0732">Signal</keyword>
<dbReference type="InterPro" id="IPR058953">
    <property type="entry name" value="PelX-like_N"/>
</dbReference>
<dbReference type="Pfam" id="PF25849">
    <property type="entry name" value="PelX_N"/>
    <property type="match status" value="1"/>
</dbReference>
<dbReference type="InterPro" id="IPR036514">
    <property type="entry name" value="SGNH_hydro_sf"/>
</dbReference>
<keyword evidence="6" id="KW-1185">Reference proteome</keyword>
<evidence type="ECO:0000313" key="5">
    <source>
        <dbReference type="EMBL" id="MBB5225131.1"/>
    </source>
</evidence>
<dbReference type="EMBL" id="JACHFQ010000001">
    <property type="protein sequence ID" value="MBB5225131.1"/>
    <property type="molecule type" value="Genomic_DNA"/>
</dbReference>
<organism evidence="5 6">
    <name type="scientific">Treponema ruminis</name>
    <dbReference type="NCBI Taxonomy" id="744515"/>
    <lineage>
        <taxon>Bacteria</taxon>
        <taxon>Pseudomonadati</taxon>
        <taxon>Spirochaetota</taxon>
        <taxon>Spirochaetia</taxon>
        <taxon>Spirochaetales</taxon>
        <taxon>Treponemataceae</taxon>
        <taxon>Treponema</taxon>
    </lineage>
</organism>
<proteinExistence type="inferred from homology"/>
<protein>
    <submittedName>
        <fullName evidence="5">Lysophospholipase L1-like esterase</fullName>
    </submittedName>
</protein>
<evidence type="ECO:0000256" key="2">
    <source>
        <dbReference type="ARBA" id="ARBA00022801"/>
    </source>
</evidence>
<dbReference type="GO" id="GO:0016788">
    <property type="term" value="F:hydrolase activity, acting on ester bonds"/>
    <property type="evidence" value="ECO:0007669"/>
    <property type="project" value="InterPro"/>
</dbReference>
<accession>A0A7W8G7A4</accession>
<dbReference type="RefSeq" id="WP_184657077.1">
    <property type="nucleotide sequence ID" value="NZ_CP031518.1"/>
</dbReference>
<dbReference type="PANTHER" id="PTHR43695:SF1">
    <property type="entry name" value="RHAMNOGALACTURONAN ACETYLESTERASE"/>
    <property type="match status" value="1"/>
</dbReference>
<evidence type="ECO:0000256" key="1">
    <source>
        <dbReference type="ARBA" id="ARBA00008668"/>
    </source>
</evidence>
<feature type="signal peptide" evidence="3">
    <location>
        <begin position="1"/>
        <end position="20"/>
    </location>
</feature>
<sequence>MKKILAAGIAFTCLSLSAIAQDAATAKLEKVEAVVATDIQIPEGKKLSRVFIVGDSTASPFNDPYYIPRFGFGTKVQDYLNSKKAAVVNLAVSGRSSKNFITDSGSGKNYELLKSNIRKGDYLLIAFGHNDEKLEEERYTNPNGGKDEAGSFKNSLYENYVKLAQNAGAIPVLVTPIVRLNKDGKYEGNSVHVTKGSSEFPGGDYPQSIRDLGSEIKVTVVDQTANTKALYEKIGDEAKKFHAQTGMKEGSIDTTHLNAYGASVIAKILVEDLAKKDKNFKKLVGKITEPKYDLDSLKNADYVEPGYGAPQAKSVNFETTDPWWGAAFGSIGGSTKAGNSDLNEIEENANGVVMHSGMKDGSKDCGKIANSEDGILFYFQKLPVDKDFTLTADAKILNIKSNNQVSFGLMARDNVIIDESLGGLNSNYAAAGAVKIANVDAWSAGFARIDTVLQENPHSVESVPAKGTSVALSITKKGNEFTVQYGKEAPVTYTINLNEYDKENMYVGTYTSRNAYVEFTNISLELK</sequence>
<dbReference type="AlphaFoldDB" id="A0A7W8G7A4"/>
<comment type="similarity">
    <text evidence="1">Belongs to the 'GDSL' lipolytic enzyme family.</text>
</comment>
<feature type="chain" id="PRO_5030746792" evidence="3">
    <location>
        <begin position="21"/>
        <end position="527"/>
    </location>
</feature>
<evidence type="ECO:0000313" key="6">
    <source>
        <dbReference type="Proteomes" id="UP000518887"/>
    </source>
</evidence>
<name>A0A7W8G7A4_9SPIR</name>
<dbReference type="Gene3D" id="3.40.50.1110">
    <property type="entry name" value="SGNH hydrolase"/>
    <property type="match status" value="1"/>
</dbReference>
<dbReference type="InterPro" id="IPR001087">
    <property type="entry name" value="GDSL"/>
</dbReference>